<dbReference type="GO" id="GO:0016787">
    <property type="term" value="F:hydrolase activity"/>
    <property type="evidence" value="ECO:0007669"/>
    <property type="project" value="UniProtKB-KW"/>
</dbReference>
<dbReference type="RefSeq" id="WP_381741663.1">
    <property type="nucleotide sequence ID" value="NZ_JBHSDP010000024.1"/>
</dbReference>
<dbReference type="Gene3D" id="3.40.50.1820">
    <property type="entry name" value="alpha/beta hydrolase"/>
    <property type="match status" value="1"/>
</dbReference>
<keyword evidence="3 5" id="KW-0378">Hydrolase</keyword>
<dbReference type="SUPFAM" id="SSF53474">
    <property type="entry name" value="alpha/beta-Hydrolases"/>
    <property type="match status" value="1"/>
</dbReference>
<dbReference type="PIRSF" id="PIRSF001112">
    <property type="entry name" value="Epoxide_hydrolase"/>
    <property type="match status" value="1"/>
</dbReference>
<proteinExistence type="inferred from homology"/>
<dbReference type="PANTHER" id="PTHR21661:SF35">
    <property type="entry name" value="EPOXIDE HYDROLASE"/>
    <property type="match status" value="1"/>
</dbReference>
<evidence type="ECO:0000313" key="6">
    <source>
        <dbReference type="Proteomes" id="UP001595824"/>
    </source>
</evidence>
<organism evidence="5 6">
    <name type="scientific">Streptomyces andamanensis</name>
    <dbReference type="NCBI Taxonomy" id="1565035"/>
    <lineage>
        <taxon>Bacteria</taxon>
        <taxon>Bacillati</taxon>
        <taxon>Actinomycetota</taxon>
        <taxon>Actinomycetes</taxon>
        <taxon>Kitasatosporales</taxon>
        <taxon>Streptomycetaceae</taxon>
        <taxon>Streptomyces</taxon>
    </lineage>
</organism>
<evidence type="ECO:0000313" key="5">
    <source>
        <dbReference type="EMBL" id="MFC4330671.1"/>
    </source>
</evidence>
<dbReference type="InterPro" id="IPR000639">
    <property type="entry name" value="Epox_hydrolase-like"/>
</dbReference>
<evidence type="ECO:0000259" key="4">
    <source>
        <dbReference type="Pfam" id="PF06441"/>
    </source>
</evidence>
<dbReference type="InterPro" id="IPR029058">
    <property type="entry name" value="AB_hydrolase_fold"/>
</dbReference>
<comment type="caution">
    <text evidence="5">The sequence shown here is derived from an EMBL/GenBank/DDBJ whole genome shotgun (WGS) entry which is preliminary data.</text>
</comment>
<reference evidence="6" key="1">
    <citation type="journal article" date="2019" name="Int. J. Syst. Evol. Microbiol.">
        <title>The Global Catalogue of Microorganisms (GCM) 10K type strain sequencing project: providing services to taxonomists for standard genome sequencing and annotation.</title>
        <authorList>
            <consortium name="The Broad Institute Genomics Platform"/>
            <consortium name="The Broad Institute Genome Sequencing Center for Infectious Disease"/>
            <person name="Wu L."/>
            <person name="Ma J."/>
        </authorList>
    </citation>
    <scope>NUCLEOTIDE SEQUENCE [LARGE SCALE GENOMIC DNA]</scope>
    <source>
        <strain evidence="6">PCU 347</strain>
    </source>
</reference>
<dbReference type="PROSITE" id="PS51318">
    <property type="entry name" value="TAT"/>
    <property type="match status" value="1"/>
</dbReference>
<evidence type="ECO:0000256" key="3">
    <source>
        <dbReference type="ARBA" id="ARBA00022801"/>
    </source>
</evidence>
<evidence type="ECO:0000256" key="1">
    <source>
        <dbReference type="ARBA" id="ARBA00010088"/>
    </source>
</evidence>
<keyword evidence="6" id="KW-1185">Reference proteome</keyword>
<dbReference type="InterPro" id="IPR010497">
    <property type="entry name" value="Epoxide_hydro_N"/>
</dbReference>
<dbReference type="InterPro" id="IPR006311">
    <property type="entry name" value="TAT_signal"/>
</dbReference>
<evidence type="ECO:0000256" key="2">
    <source>
        <dbReference type="ARBA" id="ARBA00022797"/>
    </source>
</evidence>
<gene>
    <name evidence="5" type="ORF">ACFPC0_23365</name>
</gene>
<protein>
    <submittedName>
        <fullName evidence="5">Epoxide hydrolase family protein</fullName>
        <ecNumber evidence="5">3.-.-.-</ecNumber>
    </submittedName>
</protein>
<keyword evidence="2" id="KW-0058">Aromatic hydrocarbons catabolism</keyword>
<comment type="similarity">
    <text evidence="1">Belongs to the peptidase S33 family.</text>
</comment>
<sequence length="453" mass="50292">MTEHEHMDRLGSDRRRFLGYAAAGTAGAAVAGALGAAGQAQAAAGVPPAPAAAAAEWAPRPGSGIRPFRIRVPQRELDALRRRIRDTRWPDRETVRDRSQGAQLDRMRPLMEHWGTSYDWRVLENRLNALPQYITEIDGLDIQFAYIRSPHKDALPLLMTHGWPGSIVELLKVVGPLTNPTAHGGRARDAFHLVLPTLPGYGFSGNPARSGWNPARTARAFHELMRRLGHQEYVSQGGDWGSIISQVLADQQHKGLLGIHVNMPGTVPKEIVRRLRNYDPAPGNLSAAEKRAYDRLLHFYRDGYGYAAMMNQSPQTIGYALADSPVAMAAYFYDKIAEWSDSDGRPEKIFTYDEILDAISLYWLTNTGTSSSRLYWEGTQAGGGPFDAVSIPRVPVAVSVFPGEIYPAPRSWGERAYGNIIHWNEVAEGGHFAAWEQPKIFTDELRTAFRSLR</sequence>
<dbReference type="EMBL" id="JBHSDP010000024">
    <property type="protein sequence ID" value="MFC4330671.1"/>
    <property type="molecule type" value="Genomic_DNA"/>
</dbReference>
<dbReference type="EC" id="3.-.-.-" evidence="5"/>
<feature type="domain" description="Epoxide hydrolase N-terminal" evidence="4">
    <location>
        <begin position="65"/>
        <end position="169"/>
    </location>
</feature>
<dbReference type="InterPro" id="IPR016292">
    <property type="entry name" value="Epoxide_hydrolase"/>
</dbReference>
<dbReference type="Pfam" id="PF06441">
    <property type="entry name" value="EHN"/>
    <property type="match status" value="1"/>
</dbReference>
<dbReference type="PANTHER" id="PTHR21661">
    <property type="entry name" value="EPOXIDE HYDROLASE 1-RELATED"/>
    <property type="match status" value="1"/>
</dbReference>
<name>A0ABV8TJW3_9ACTN</name>
<accession>A0ABV8TJW3</accession>
<dbReference type="PRINTS" id="PR00412">
    <property type="entry name" value="EPOXHYDRLASE"/>
</dbReference>
<dbReference type="Proteomes" id="UP001595824">
    <property type="component" value="Unassembled WGS sequence"/>
</dbReference>